<reference evidence="10" key="2">
    <citation type="submission" date="2021-01" db="EMBL/GenBank/DDBJ databases">
        <authorList>
            <person name="Kang M."/>
        </authorList>
    </citation>
    <scope>NUCLEOTIDE SEQUENCE</scope>
    <source>
        <strain evidence="10">KACC 17527</strain>
    </source>
</reference>
<evidence type="ECO:0000313" key="10">
    <source>
        <dbReference type="EMBL" id="MBK6007285.1"/>
    </source>
</evidence>
<dbReference type="InterPro" id="IPR005467">
    <property type="entry name" value="His_kinase_dom"/>
</dbReference>
<keyword evidence="4" id="KW-0597">Phosphoprotein</keyword>
<protein>
    <recommendedName>
        <fullName evidence="3">histidine kinase</fullName>
        <ecNumber evidence="3">2.7.13.3</ecNumber>
    </recommendedName>
</protein>
<evidence type="ECO:0000256" key="4">
    <source>
        <dbReference type="ARBA" id="ARBA00022553"/>
    </source>
</evidence>
<dbReference type="RefSeq" id="WP_201172354.1">
    <property type="nucleotide sequence ID" value="NZ_JAEPWM010000005.1"/>
</dbReference>
<dbReference type="PROSITE" id="PS50109">
    <property type="entry name" value="HIS_KIN"/>
    <property type="match status" value="1"/>
</dbReference>
<keyword evidence="7" id="KW-0902">Two-component regulatory system</keyword>
<evidence type="ECO:0000259" key="9">
    <source>
        <dbReference type="PROSITE" id="PS50109"/>
    </source>
</evidence>
<organism evidence="10 11">
    <name type="scientific">Ramlibacter ginsenosidimutans</name>
    <dbReference type="NCBI Taxonomy" id="502333"/>
    <lineage>
        <taxon>Bacteria</taxon>
        <taxon>Pseudomonadati</taxon>
        <taxon>Pseudomonadota</taxon>
        <taxon>Betaproteobacteria</taxon>
        <taxon>Burkholderiales</taxon>
        <taxon>Comamonadaceae</taxon>
        <taxon>Ramlibacter</taxon>
    </lineage>
</organism>
<dbReference type="GO" id="GO:0000155">
    <property type="term" value="F:phosphorelay sensor kinase activity"/>
    <property type="evidence" value="ECO:0007669"/>
    <property type="project" value="InterPro"/>
</dbReference>
<dbReference type="EC" id="2.7.13.3" evidence="3"/>
<dbReference type="Proteomes" id="UP000630528">
    <property type="component" value="Unassembled WGS sequence"/>
</dbReference>
<dbReference type="PANTHER" id="PTHR43711">
    <property type="entry name" value="TWO-COMPONENT HISTIDINE KINASE"/>
    <property type="match status" value="1"/>
</dbReference>
<dbReference type="InterPro" id="IPR036890">
    <property type="entry name" value="HATPase_C_sf"/>
</dbReference>
<dbReference type="PRINTS" id="PR00344">
    <property type="entry name" value="BCTRLSENSOR"/>
</dbReference>
<evidence type="ECO:0000256" key="2">
    <source>
        <dbReference type="ARBA" id="ARBA00004429"/>
    </source>
</evidence>
<evidence type="ECO:0000256" key="5">
    <source>
        <dbReference type="ARBA" id="ARBA00022679"/>
    </source>
</evidence>
<keyword evidence="11" id="KW-1185">Reference proteome</keyword>
<dbReference type="GO" id="GO:0005886">
    <property type="term" value="C:plasma membrane"/>
    <property type="evidence" value="ECO:0007669"/>
    <property type="project" value="UniProtKB-SubCell"/>
</dbReference>
<keyword evidence="6 10" id="KW-0418">Kinase</keyword>
<dbReference type="SMART" id="SM00388">
    <property type="entry name" value="HisKA"/>
    <property type="match status" value="1"/>
</dbReference>
<dbReference type="FunFam" id="3.30.565.10:FF:000006">
    <property type="entry name" value="Sensor histidine kinase WalK"/>
    <property type="match status" value="1"/>
</dbReference>
<evidence type="ECO:0000256" key="3">
    <source>
        <dbReference type="ARBA" id="ARBA00012438"/>
    </source>
</evidence>
<dbReference type="SUPFAM" id="SSF47384">
    <property type="entry name" value="Homodimeric domain of signal transducing histidine kinase"/>
    <property type="match status" value="1"/>
</dbReference>
<dbReference type="InterPro" id="IPR050736">
    <property type="entry name" value="Sensor_HK_Regulatory"/>
</dbReference>
<keyword evidence="8" id="KW-0175">Coiled coil</keyword>
<dbReference type="EMBL" id="JAEPWM010000005">
    <property type="protein sequence ID" value="MBK6007285.1"/>
    <property type="molecule type" value="Genomic_DNA"/>
</dbReference>
<gene>
    <name evidence="10" type="ORF">JJB11_14385</name>
</gene>
<evidence type="ECO:0000256" key="7">
    <source>
        <dbReference type="ARBA" id="ARBA00023012"/>
    </source>
</evidence>
<comment type="caution">
    <text evidence="10">The sequence shown here is derived from an EMBL/GenBank/DDBJ whole genome shotgun (WGS) entry which is preliminary data.</text>
</comment>
<name>A0A934TUV9_9BURK</name>
<proteinExistence type="predicted"/>
<dbReference type="InterPro" id="IPR004358">
    <property type="entry name" value="Sig_transdc_His_kin-like_C"/>
</dbReference>
<dbReference type="CDD" id="cd00075">
    <property type="entry name" value="HATPase"/>
    <property type="match status" value="1"/>
</dbReference>
<dbReference type="InterPro" id="IPR003594">
    <property type="entry name" value="HATPase_dom"/>
</dbReference>
<evidence type="ECO:0000313" key="11">
    <source>
        <dbReference type="Proteomes" id="UP000630528"/>
    </source>
</evidence>
<dbReference type="PANTHER" id="PTHR43711:SF1">
    <property type="entry name" value="HISTIDINE KINASE 1"/>
    <property type="match status" value="1"/>
</dbReference>
<dbReference type="InterPro" id="IPR036097">
    <property type="entry name" value="HisK_dim/P_sf"/>
</dbReference>
<evidence type="ECO:0000256" key="1">
    <source>
        <dbReference type="ARBA" id="ARBA00000085"/>
    </source>
</evidence>
<feature type="coiled-coil region" evidence="8">
    <location>
        <begin position="163"/>
        <end position="200"/>
    </location>
</feature>
<dbReference type="InterPro" id="IPR003661">
    <property type="entry name" value="HisK_dim/P_dom"/>
</dbReference>
<sequence>MQSLILRLHLASHDLATIRKHARETAGLVGLEGLQQARMATAVSEIARNARDFAGGGMLEFRIEPSDTAPQGQCLVAQVSDDGPGIRDIDAAVRGVRLPSGRMSSGLAGSWRLVDRMSVVCPPPGGTVVRMEIDLPRGARTLSPADVQGIAAEIARRQPASPLQELEEQNRELLKIHQELRDKQAALEQADERKNQFVKTLVHELRTPLSTLDMNLALLRRKPELAAAELLARCEVMGRQTAQLTKLVDELMDAASVSQGKVQLRKAPSELNALVTSAVEMSGAAVAAKAHDLKVHLSGEPLWVEADATRLRQVICNLLQNSARYTPTRGVIEIDVARADNRAVVKVMDNGIGIPSDLLPHVFELFVQGEAKPPGSEGGLGIGLTLVHHLVARHGGEVDVASDGPDKGSTFTVTLPLIPKPAG</sequence>
<dbReference type="SMART" id="SM00387">
    <property type="entry name" value="HATPase_c"/>
    <property type="match status" value="2"/>
</dbReference>
<dbReference type="Gene3D" id="1.10.287.130">
    <property type="match status" value="1"/>
</dbReference>
<accession>A0A934TUV9</accession>
<dbReference type="SUPFAM" id="SSF55874">
    <property type="entry name" value="ATPase domain of HSP90 chaperone/DNA topoisomerase II/histidine kinase"/>
    <property type="match status" value="2"/>
</dbReference>
<comment type="catalytic activity">
    <reaction evidence="1">
        <text>ATP + protein L-histidine = ADP + protein N-phospho-L-histidine.</text>
        <dbReference type="EC" id="2.7.13.3"/>
    </reaction>
</comment>
<dbReference type="CDD" id="cd00082">
    <property type="entry name" value="HisKA"/>
    <property type="match status" value="1"/>
</dbReference>
<evidence type="ECO:0000256" key="6">
    <source>
        <dbReference type="ARBA" id="ARBA00022777"/>
    </source>
</evidence>
<dbReference type="AlphaFoldDB" id="A0A934TUV9"/>
<comment type="subcellular location">
    <subcellularLocation>
        <location evidence="2">Cell inner membrane</location>
        <topology evidence="2">Multi-pass membrane protein</topology>
    </subcellularLocation>
</comment>
<dbReference type="Pfam" id="PF00512">
    <property type="entry name" value="HisKA"/>
    <property type="match status" value="1"/>
</dbReference>
<feature type="domain" description="Histidine kinase" evidence="9">
    <location>
        <begin position="200"/>
        <end position="419"/>
    </location>
</feature>
<dbReference type="Pfam" id="PF02518">
    <property type="entry name" value="HATPase_c"/>
    <property type="match status" value="2"/>
</dbReference>
<evidence type="ECO:0000256" key="8">
    <source>
        <dbReference type="SAM" id="Coils"/>
    </source>
</evidence>
<reference evidence="10" key="1">
    <citation type="journal article" date="2012" name="J. Microbiol. Biotechnol.">
        <title>Ramlibacter ginsenosidimutans sp. nov., with ginsenoside-converting activity.</title>
        <authorList>
            <person name="Wang L."/>
            <person name="An D.S."/>
            <person name="Kim S.G."/>
            <person name="Jin F.X."/>
            <person name="Kim S.C."/>
            <person name="Lee S.T."/>
            <person name="Im W.T."/>
        </authorList>
    </citation>
    <scope>NUCLEOTIDE SEQUENCE</scope>
    <source>
        <strain evidence="10">KACC 17527</strain>
    </source>
</reference>
<keyword evidence="5" id="KW-0808">Transferase</keyword>
<dbReference type="Gene3D" id="3.30.565.10">
    <property type="entry name" value="Histidine kinase-like ATPase, C-terminal domain"/>
    <property type="match status" value="2"/>
</dbReference>